<name>A0A9W7J059_HIBTR</name>
<feature type="binding site" evidence="12">
    <location>
        <position position="230"/>
    </location>
    <ligand>
        <name>Ca(2+)</name>
        <dbReference type="ChEBI" id="CHEBI:29108"/>
        <label>3</label>
    </ligand>
</feature>
<proteinExistence type="inferred from homology"/>
<evidence type="ECO:0000256" key="4">
    <source>
        <dbReference type="ARBA" id="ARBA00022670"/>
    </source>
</evidence>
<keyword evidence="7" id="KW-0378">Hydrolase</keyword>
<feature type="binding site" evidence="12">
    <location>
        <position position="211"/>
    </location>
    <ligand>
        <name>Ca(2+)</name>
        <dbReference type="ChEBI" id="CHEBI:29108"/>
        <label>3</label>
    </ligand>
</feature>
<dbReference type="InterPro" id="IPR006026">
    <property type="entry name" value="Peptidase_Metallo"/>
</dbReference>
<dbReference type="GO" id="GO:0030198">
    <property type="term" value="P:extracellular matrix organization"/>
    <property type="evidence" value="ECO:0007669"/>
    <property type="project" value="TreeGrafter"/>
</dbReference>
<comment type="similarity">
    <text evidence="2">Belongs to the peptidase M10A family. Matrix metalloproteinases (MMPs) subfamily.</text>
</comment>
<dbReference type="InterPro" id="IPR036365">
    <property type="entry name" value="PGBD-like_sf"/>
</dbReference>
<comment type="cofactor">
    <cofactor evidence="12">
        <name>Ca(2+)</name>
        <dbReference type="ChEBI" id="CHEBI:29108"/>
    </cofactor>
    <text evidence="12">Can bind about 5 Ca(2+) ions per subunit.</text>
</comment>
<feature type="binding site" evidence="12">
    <location>
        <position position="233"/>
    </location>
    <ligand>
        <name>Ca(2+)</name>
        <dbReference type="ChEBI" id="CHEBI:29108"/>
        <label>3</label>
    </ligand>
</feature>
<feature type="binding site" evidence="12">
    <location>
        <position position="263"/>
    </location>
    <ligand>
        <name>Zn(2+)</name>
        <dbReference type="ChEBI" id="CHEBI:29105"/>
        <label>2</label>
        <note>catalytic</note>
    </ligand>
</feature>
<dbReference type="GO" id="GO:0005886">
    <property type="term" value="C:plasma membrane"/>
    <property type="evidence" value="ECO:0007669"/>
    <property type="project" value="UniProtKB-SubCell"/>
</dbReference>
<comment type="cofactor">
    <cofactor evidence="12">
        <name>Zn(2+)</name>
        <dbReference type="ChEBI" id="CHEBI:29105"/>
    </cofactor>
    <text evidence="12">Binds 2 Zn(2+) ions per subunit.</text>
</comment>
<dbReference type="Pfam" id="PF01471">
    <property type="entry name" value="PG_binding_1"/>
    <property type="match status" value="1"/>
</dbReference>
<comment type="subcellular location">
    <subcellularLocation>
        <location evidence="1">Cell membrane</location>
        <topology evidence="1">Lipid-anchor</topology>
        <topology evidence="1">GPI-anchor</topology>
        <orientation evidence="1">Extracellular side</orientation>
    </subcellularLocation>
</comment>
<evidence type="ECO:0000256" key="1">
    <source>
        <dbReference type="ARBA" id="ARBA00004471"/>
    </source>
</evidence>
<keyword evidence="3" id="KW-0472">Membrane</keyword>
<keyword evidence="12" id="KW-0106">Calcium</keyword>
<feature type="binding site" evidence="12">
    <location>
        <position position="210"/>
    </location>
    <ligand>
        <name>Ca(2+)</name>
        <dbReference type="ChEBI" id="CHEBI:29108"/>
        <label>3</label>
    </ligand>
</feature>
<evidence type="ECO:0000256" key="13">
    <source>
        <dbReference type="PIRSR" id="PIRSR621190-5"/>
    </source>
</evidence>
<protein>
    <recommendedName>
        <fullName evidence="14">Peptidase metallopeptidase domain-containing protein</fullName>
    </recommendedName>
</protein>
<dbReference type="InterPro" id="IPR021158">
    <property type="entry name" value="Pept_M10A_Zn_BS"/>
</dbReference>
<dbReference type="GO" id="GO:0030574">
    <property type="term" value="P:collagen catabolic process"/>
    <property type="evidence" value="ECO:0007669"/>
    <property type="project" value="TreeGrafter"/>
</dbReference>
<evidence type="ECO:0000256" key="9">
    <source>
        <dbReference type="ARBA" id="ARBA00023049"/>
    </source>
</evidence>
<dbReference type="InterPro" id="IPR024079">
    <property type="entry name" value="MetalloPept_cat_dom_sf"/>
</dbReference>
<dbReference type="EMBL" id="BSYR01000038">
    <property type="protein sequence ID" value="GMJ04048.1"/>
    <property type="molecule type" value="Genomic_DNA"/>
</dbReference>
<feature type="binding site" evidence="12">
    <location>
        <position position="233"/>
    </location>
    <ligand>
        <name>Ca(2+)</name>
        <dbReference type="ChEBI" id="CHEBI:29108"/>
        <label>1</label>
    </ligand>
</feature>
<feature type="active site" evidence="11">
    <location>
        <position position="254"/>
    </location>
</feature>
<dbReference type="Gene3D" id="3.40.390.10">
    <property type="entry name" value="Collagenase (Catalytic Domain)"/>
    <property type="match status" value="1"/>
</dbReference>
<dbReference type="SUPFAM" id="SSF55486">
    <property type="entry name" value="Metalloproteases ('zincins'), catalytic domain"/>
    <property type="match status" value="1"/>
</dbReference>
<dbReference type="GO" id="GO:0098552">
    <property type="term" value="C:side of membrane"/>
    <property type="evidence" value="ECO:0007669"/>
    <property type="project" value="UniProtKB-KW"/>
</dbReference>
<feature type="binding site" evidence="12">
    <location>
        <position position="201"/>
    </location>
    <ligand>
        <name>Ca(2+)</name>
        <dbReference type="ChEBI" id="CHEBI:29108"/>
        <label>2</label>
    </ligand>
</feature>
<dbReference type="GO" id="GO:0004222">
    <property type="term" value="F:metalloendopeptidase activity"/>
    <property type="evidence" value="ECO:0007669"/>
    <property type="project" value="InterPro"/>
</dbReference>
<dbReference type="CDD" id="cd04278">
    <property type="entry name" value="ZnMc_MMP"/>
    <property type="match status" value="1"/>
</dbReference>
<gene>
    <name evidence="15" type="ORF">HRI_004074000</name>
</gene>
<evidence type="ECO:0000313" key="15">
    <source>
        <dbReference type="EMBL" id="GMJ04048.1"/>
    </source>
</evidence>
<evidence type="ECO:0000256" key="10">
    <source>
        <dbReference type="ARBA" id="ARBA00023145"/>
    </source>
</evidence>
<keyword evidence="3" id="KW-0336">GPI-anchor</keyword>
<evidence type="ECO:0000313" key="16">
    <source>
        <dbReference type="Proteomes" id="UP001165190"/>
    </source>
</evidence>
<keyword evidence="16" id="KW-1185">Reference proteome</keyword>
<feature type="binding site" description="in inhibited form" evidence="12">
    <location>
        <position position="109"/>
    </location>
    <ligand>
        <name>Zn(2+)</name>
        <dbReference type="ChEBI" id="CHEBI:29105"/>
        <label>2</label>
        <note>catalytic</note>
    </ligand>
</feature>
<evidence type="ECO:0000256" key="8">
    <source>
        <dbReference type="ARBA" id="ARBA00022833"/>
    </source>
</evidence>
<evidence type="ECO:0000256" key="3">
    <source>
        <dbReference type="ARBA" id="ARBA00022622"/>
    </source>
</evidence>
<keyword evidence="3" id="KW-0449">Lipoprotein</keyword>
<feature type="domain" description="Peptidase metallopeptidase" evidence="14">
    <location>
        <begin position="145"/>
        <end position="298"/>
    </location>
</feature>
<keyword evidence="3" id="KW-0325">Glycoprotein</keyword>
<reference evidence="15" key="1">
    <citation type="submission" date="2023-05" db="EMBL/GenBank/DDBJ databases">
        <title>Genome and transcriptome analyses reveal genes involved in the formation of fine ridges on petal epidermal cells in Hibiscus trionum.</title>
        <authorList>
            <person name="Koshimizu S."/>
            <person name="Masuda S."/>
            <person name="Ishii T."/>
            <person name="Shirasu K."/>
            <person name="Hoshino A."/>
            <person name="Arita M."/>
        </authorList>
    </citation>
    <scope>NUCLEOTIDE SEQUENCE</scope>
    <source>
        <strain evidence="15">Hamamatsu line</strain>
    </source>
</reference>
<keyword evidence="5 12" id="KW-0479">Metal-binding</keyword>
<dbReference type="PANTHER" id="PTHR10201:SF268">
    <property type="entry name" value="PEPTIDASE METALLOPEPTIDASE DOMAIN-CONTAINING PROTEIN"/>
    <property type="match status" value="1"/>
</dbReference>
<comment type="caution">
    <text evidence="15">The sequence shown here is derived from an EMBL/GenBank/DDBJ whole genome shotgun (WGS) entry which is preliminary data.</text>
</comment>
<dbReference type="InterPro" id="IPR021190">
    <property type="entry name" value="Pept_M10A"/>
</dbReference>
<keyword evidence="4" id="KW-0645">Protease</keyword>
<evidence type="ECO:0000256" key="11">
    <source>
        <dbReference type="PIRSR" id="PIRSR621190-1"/>
    </source>
</evidence>
<keyword evidence="6" id="KW-0732">Signal</keyword>
<evidence type="ECO:0000256" key="7">
    <source>
        <dbReference type="ARBA" id="ARBA00022801"/>
    </source>
</evidence>
<dbReference type="InterPro" id="IPR033739">
    <property type="entry name" value="M10A_MMP"/>
</dbReference>
<feature type="binding site" evidence="12">
    <location>
        <position position="253"/>
    </location>
    <ligand>
        <name>Zn(2+)</name>
        <dbReference type="ChEBI" id="CHEBI:29105"/>
        <label>2</label>
        <note>catalytic</note>
    </ligand>
</feature>
<dbReference type="AlphaFoldDB" id="A0A9W7J059"/>
<dbReference type="OrthoDB" id="902933at2759"/>
<dbReference type="SUPFAM" id="SSF47090">
    <property type="entry name" value="PGBD-like"/>
    <property type="match status" value="1"/>
</dbReference>
<dbReference type="PROSITE" id="PS00546">
    <property type="entry name" value="CYSTEINE_SWITCH"/>
    <property type="match status" value="1"/>
</dbReference>
<feature type="short sequence motif" description="Cysteine switch" evidence="13">
    <location>
        <begin position="107"/>
        <end position="137"/>
    </location>
</feature>
<evidence type="ECO:0000259" key="14">
    <source>
        <dbReference type="SMART" id="SM00235"/>
    </source>
</evidence>
<organism evidence="15 16">
    <name type="scientific">Hibiscus trionum</name>
    <name type="common">Flower of an hour</name>
    <dbReference type="NCBI Taxonomy" id="183268"/>
    <lineage>
        <taxon>Eukaryota</taxon>
        <taxon>Viridiplantae</taxon>
        <taxon>Streptophyta</taxon>
        <taxon>Embryophyta</taxon>
        <taxon>Tracheophyta</taxon>
        <taxon>Spermatophyta</taxon>
        <taxon>Magnoliopsida</taxon>
        <taxon>eudicotyledons</taxon>
        <taxon>Gunneridae</taxon>
        <taxon>Pentapetalae</taxon>
        <taxon>rosids</taxon>
        <taxon>malvids</taxon>
        <taxon>Malvales</taxon>
        <taxon>Malvaceae</taxon>
        <taxon>Malvoideae</taxon>
        <taxon>Hibiscus</taxon>
    </lineage>
</organism>
<dbReference type="Proteomes" id="UP001165190">
    <property type="component" value="Unassembled WGS sequence"/>
</dbReference>
<dbReference type="GO" id="GO:0006508">
    <property type="term" value="P:proteolysis"/>
    <property type="evidence" value="ECO:0007669"/>
    <property type="project" value="UniProtKB-KW"/>
</dbReference>
<evidence type="ECO:0000256" key="6">
    <source>
        <dbReference type="ARBA" id="ARBA00022729"/>
    </source>
</evidence>
<evidence type="ECO:0000256" key="12">
    <source>
        <dbReference type="PIRSR" id="PIRSR621190-2"/>
    </source>
</evidence>
<dbReference type="SMART" id="SM00235">
    <property type="entry name" value="ZnMc"/>
    <property type="match status" value="1"/>
</dbReference>
<dbReference type="PRINTS" id="PR00138">
    <property type="entry name" value="MATRIXIN"/>
</dbReference>
<sequence length="298" mass="33936">MAVKLSHLFFGVFLMFFVLQPFMVKSSILKLESLGNLEQAQKGDNVYGLGKVKQFLHTLGYYPSENEVLDDEFDDALESALEAFQGFYNLKITGKVDPDTIKAMETPRCGIPDIVRRQSYNDTKETHGHNHGMSHLVSNYKFFNGTPRWNKAQLTYSFIQSPYYRASLQVMQYVMAQAFKTWEGVSPFRFTEASQLGNRADIKITFDKIDGFGNFLAYAYAPGNGWLYFDEAEHWTTNPTARDQTDLQSVAVHEIGHNMGLDHSQDPNAIMYPQYPPGSIKRNLGADDVQGLRVLYNY</sequence>
<evidence type="ECO:0000256" key="5">
    <source>
        <dbReference type="ARBA" id="ARBA00022723"/>
    </source>
</evidence>
<dbReference type="GO" id="GO:0031012">
    <property type="term" value="C:extracellular matrix"/>
    <property type="evidence" value="ECO:0007669"/>
    <property type="project" value="InterPro"/>
</dbReference>
<keyword evidence="8 12" id="KW-0862">Zinc</keyword>
<evidence type="ECO:0000256" key="2">
    <source>
        <dbReference type="ARBA" id="ARBA00009614"/>
    </source>
</evidence>
<dbReference type="InterPro" id="IPR002477">
    <property type="entry name" value="Peptidoglycan-bd-like"/>
</dbReference>
<accession>A0A9W7J059</accession>
<feature type="binding site" evidence="12">
    <location>
        <position position="257"/>
    </location>
    <ligand>
        <name>Zn(2+)</name>
        <dbReference type="ChEBI" id="CHEBI:29105"/>
        <label>2</label>
        <note>catalytic</note>
    </ligand>
</feature>
<dbReference type="PANTHER" id="PTHR10201">
    <property type="entry name" value="MATRIX METALLOPROTEINASE"/>
    <property type="match status" value="1"/>
</dbReference>
<dbReference type="InterPro" id="IPR001818">
    <property type="entry name" value="Pept_M10_metallopeptidase"/>
</dbReference>
<dbReference type="GO" id="GO:0008270">
    <property type="term" value="F:zinc ion binding"/>
    <property type="evidence" value="ECO:0007669"/>
    <property type="project" value="InterPro"/>
</dbReference>
<feature type="binding site" evidence="12">
    <location>
        <position position="271"/>
    </location>
    <ligand>
        <name>Zn(2+)</name>
        <dbReference type="ChEBI" id="CHEBI:29105"/>
        <label>2</label>
        <note>catalytic</note>
    </ligand>
</feature>
<keyword evidence="10" id="KW-0865">Zymogen</keyword>
<keyword evidence="9" id="KW-0482">Metalloprotease</keyword>
<dbReference type="Pfam" id="PF00413">
    <property type="entry name" value="Peptidase_M10"/>
    <property type="match status" value="1"/>
</dbReference>